<dbReference type="CDD" id="cd00146">
    <property type="entry name" value="PKD"/>
    <property type="match status" value="1"/>
</dbReference>
<evidence type="ECO:0000256" key="1">
    <source>
        <dbReference type="ARBA" id="ARBA00004141"/>
    </source>
</evidence>
<feature type="compositionally biased region" description="Basic and acidic residues" evidence="6">
    <location>
        <begin position="471"/>
        <end position="482"/>
    </location>
</feature>
<keyword evidence="3" id="KW-0677">Repeat</keyword>
<reference evidence="8 9" key="1">
    <citation type="submission" date="2024-05" db="EMBL/GenBank/DDBJ databases">
        <authorList>
            <person name="Wallberg A."/>
        </authorList>
    </citation>
    <scope>NUCLEOTIDE SEQUENCE [LARGE SCALE GENOMIC DNA]</scope>
</reference>
<dbReference type="EMBL" id="CAXKWB010023775">
    <property type="protein sequence ID" value="CAL4125550.1"/>
    <property type="molecule type" value="Genomic_DNA"/>
</dbReference>
<name>A0AAV2RM96_MEGNR</name>
<dbReference type="GO" id="GO:0005261">
    <property type="term" value="F:monoatomic cation channel activity"/>
    <property type="evidence" value="ECO:0007669"/>
    <property type="project" value="TreeGrafter"/>
</dbReference>
<dbReference type="Proteomes" id="UP001497623">
    <property type="component" value="Unassembled WGS sequence"/>
</dbReference>
<proteinExistence type="predicted"/>
<keyword evidence="2" id="KW-0812">Transmembrane</keyword>
<evidence type="ECO:0000256" key="6">
    <source>
        <dbReference type="SAM" id="MobiDB-lite"/>
    </source>
</evidence>
<keyword evidence="4" id="KW-1133">Transmembrane helix</keyword>
<organism evidence="8 9">
    <name type="scientific">Meganyctiphanes norvegica</name>
    <name type="common">Northern krill</name>
    <name type="synonym">Thysanopoda norvegica</name>
    <dbReference type="NCBI Taxonomy" id="48144"/>
    <lineage>
        <taxon>Eukaryota</taxon>
        <taxon>Metazoa</taxon>
        <taxon>Ecdysozoa</taxon>
        <taxon>Arthropoda</taxon>
        <taxon>Crustacea</taxon>
        <taxon>Multicrustacea</taxon>
        <taxon>Malacostraca</taxon>
        <taxon>Eumalacostraca</taxon>
        <taxon>Eucarida</taxon>
        <taxon>Euphausiacea</taxon>
        <taxon>Euphausiidae</taxon>
        <taxon>Meganyctiphanes</taxon>
    </lineage>
</organism>
<dbReference type="InterPro" id="IPR022409">
    <property type="entry name" value="PKD/Chitinase_dom"/>
</dbReference>
<dbReference type="Gene3D" id="2.60.40.10">
    <property type="entry name" value="Immunoglobulins"/>
    <property type="match status" value="1"/>
</dbReference>
<feature type="region of interest" description="Disordered" evidence="6">
    <location>
        <begin position="471"/>
        <end position="493"/>
    </location>
</feature>
<dbReference type="SUPFAM" id="SSF49299">
    <property type="entry name" value="PKD domain"/>
    <property type="match status" value="1"/>
</dbReference>
<dbReference type="PANTHER" id="PTHR46730">
    <property type="entry name" value="POLYCYSTIN-1"/>
    <property type="match status" value="1"/>
</dbReference>
<dbReference type="AlphaFoldDB" id="A0AAV2RM96"/>
<keyword evidence="9" id="KW-1185">Reference proteome</keyword>
<protein>
    <recommendedName>
        <fullName evidence="7">PKD domain-containing protein</fullName>
    </recommendedName>
</protein>
<sequence length="767" mass="85657">AQAVVSVVVGVKNISLELMGSPGPHLIEVNGMVHLRGHVHPHEAVQNGAKYVWDLGIEQVSSFSSNFVYHFPVTGTHIIKVTILTEVSMMTSAPLLVNVVERLSARGIADHDSVMVHKERDFTVLVDHGSDIVYTWDFGDNSTKAITLRKTVSHTYEQTGVFNLTVHLQNPLGALLLDDKVFVLTPCLSPPCLTFSHCHTPKVPRIFPTDDEGIRKFDGGQSVLLEPTVDRDCPMGLGPQYLWQLFNQQGEELHLSGVNFTQPTLLIMPYTFGRDRPQRQSHVNVEALLRSAQINPEMLEQIDPSMLVDQIGIENLEKIASSDFQEQGSNSVEKEVVMPRFGISSILGPHVHPAFKGGVYQARLTIQEMGTPVYFTINTTFEVIGIPLRASFLGGYKREVDPVSNITLQVEVLAPYQNYTISWECNVAYETTEQCFKEQDAMDGFSSSVQHQDSLLVRLIKVIRGLLHSTDDGDAEGKKSKENNTNTTTESTTKITKTATNNITKTILDQSPDRSDADLEADQKRDAECPWDWSDHVNVHSNHRYLSTITVPIAALVLQHQDLVFKAKITYGKEKVNVQQLITIVNHRSHNVGIIRHIGHPLGAAKRLVFESECLTCSEEDLDHLLYTWDLKMVVSSWAGHGGSRSDYHGSSSSSRSDHIMSTALRNGQTAKGFIARPKDYRRVYNKSSLSWWEQQLGLNQKFPGEGNSQMLDGAEDQQGKLETILQEVAKKFGVGADVVNRARDIVTTRIAHKQQLRRRRRSTTTT</sequence>
<dbReference type="InterPro" id="IPR013783">
    <property type="entry name" value="Ig-like_fold"/>
</dbReference>
<feature type="non-terminal residue" evidence="8">
    <location>
        <position position="767"/>
    </location>
</feature>
<dbReference type="InterPro" id="IPR000601">
    <property type="entry name" value="PKD_dom"/>
</dbReference>
<keyword evidence="5" id="KW-0472">Membrane</keyword>
<dbReference type="PROSITE" id="PS50093">
    <property type="entry name" value="PKD"/>
    <property type="match status" value="1"/>
</dbReference>
<comment type="caution">
    <text evidence="8">The sequence shown here is derived from an EMBL/GenBank/DDBJ whole genome shotgun (WGS) entry which is preliminary data.</text>
</comment>
<evidence type="ECO:0000256" key="4">
    <source>
        <dbReference type="ARBA" id="ARBA00022989"/>
    </source>
</evidence>
<gene>
    <name evidence="8" type="ORF">MNOR_LOCUS25195</name>
</gene>
<feature type="domain" description="PKD" evidence="7">
    <location>
        <begin position="129"/>
        <end position="183"/>
    </location>
</feature>
<evidence type="ECO:0000256" key="3">
    <source>
        <dbReference type="ARBA" id="ARBA00022737"/>
    </source>
</evidence>
<comment type="subcellular location">
    <subcellularLocation>
        <location evidence="1">Membrane</location>
        <topology evidence="1">Multi-pass membrane protein</topology>
    </subcellularLocation>
</comment>
<dbReference type="Pfam" id="PF00801">
    <property type="entry name" value="PKD"/>
    <property type="match status" value="1"/>
</dbReference>
<feature type="compositionally biased region" description="Low complexity" evidence="6">
    <location>
        <begin position="483"/>
        <end position="493"/>
    </location>
</feature>
<dbReference type="PANTHER" id="PTHR46730:SF4">
    <property type="entry name" value="POLYCYSTIC KIDNEY DISEASE PROTEIN 1-LIKE 1"/>
    <property type="match status" value="1"/>
</dbReference>
<evidence type="ECO:0000256" key="5">
    <source>
        <dbReference type="ARBA" id="ARBA00023136"/>
    </source>
</evidence>
<feature type="non-terminal residue" evidence="8">
    <location>
        <position position="1"/>
    </location>
</feature>
<dbReference type="GO" id="GO:0006816">
    <property type="term" value="P:calcium ion transport"/>
    <property type="evidence" value="ECO:0007669"/>
    <property type="project" value="TreeGrafter"/>
</dbReference>
<dbReference type="GO" id="GO:0005886">
    <property type="term" value="C:plasma membrane"/>
    <property type="evidence" value="ECO:0007669"/>
    <property type="project" value="TreeGrafter"/>
</dbReference>
<evidence type="ECO:0000259" key="7">
    <source>
        <dbReference type="PROSITE" id="PS50093"/>
    </source>
</evidence>
<evidence type="ECO:0000313" key="8">
    <source>
        <dbReference type="EMBL" id="CAL4125550.1"/>
    </source>
</evidence>
<evidence type="ECO:0000313" key="9">
    <source>
        <dbReference type="Proteomes" id="UP001497623"/>
    </source>
</evidence>
<evidence type="ECO:0000256" key="2">
    <source>
        <dbReference type="ARBA" id="ARBA00022692"/>
    </source>
</evidence>
<dbReference type="InterPro" id="IPR035986">
    <property type="entry name" value="PKD_dom_sf"/>
</dbReference>
<accession>A0AAV2RM96</accession>
<dbReference type="SMART" id="SM00089">
    <property type="entry name" value="PKD"/>
    <property type="match status" value="1"/>
</dbReference>